<evidence type="ECO:0000313" key="3">
    <source>
        <dbReference type="Proteomes" id="UP000268669"/>
    </source>
</evidence>
<dbReference type="InterPro" id="IPR038729">
    <property type="entry name" value="Rad50/SbcC_AAA"/>
</dbReference>
<dbReference type="SUPFAM" id="SSF52540">
    <property type="entry name" value="P-loop containing nucleoside triphosphate hydrolases"/>
    <property type="match status" value="1"/>
</dbReference>
<proteinExistence type="predicted"/>
<evidence type="ECO:0000259" key="1">
    <source>
        <dbReference type="Pfam" id="PF13476"/>
    </source>
</evidence>
<dbReference type="PANTHER" id="PTHR32114">
    <property type="entry name" value="ABC TRANSPORTER ABCH.3"/>
    <property type="match status" value="1"/>
</dbReference>
<dbReference type="PANTHER" id="PTHR32114:SF2">
    <property type="entry name" value="ABC TRANSPORTER ABCH.3"/>
    <property type="match status" value="1"/>
</dbReference>
<gene>
    <name evidence="2" type="ORF">EGX47_12615</name>
</gene>
<sequence>MNNLPIKFLSVEIRNFRGVPDVLQIPLDAPLTIIHAANGTGKSTICYALEWLLTNKVDDLPTTSDFSCQWGAGDTSVSADCEINGEPYYLERVNGKASLKKNGERSKKKIKDAALLEMFTPSSVKGSSTQATTKARRDWIRNCRWLYANSLALLVDNSKSELRQQIFADILGLGHLASTLSNLKEYRGDLPRVQGLEKRLQNLVTEIQALEVKLSTSQSGREQIALKLNSILEKFPSTRVTGNLLNDFKTAQLEVAKLLQSTQRKKNLLSQLLEGWSGYESSLQQLESSRSSLANIIKSSTTLTDDHRQLAEQLATVETQMVQSKLGLEWAKKNTDVLNGWTVITSDPAFARLFPQTDLSFQLLEQNFIEYGWESDRQQSWLNSIEHLISNKELLLNLLNVKRDLFNNPVQPPANLVELSKSADAAKQTRITAQGEFDALSNVINRLRALGHEAAHSLSSGHCPLCDHDWKSTDELRKQLSDANLSPELQAANHKLVIAQSNEQLSITALQNAKLQQSSFEDYIAQVKSVNDKLKVIEEMTSYLSIMDKSEFSHSDIISFPHLSVRIKSAIGARSISEALLQVEEFFQLPPSQAINTCVSVALEALAQHTQRFQQQFDSTNAKRPSLTQSVKEKLESIQAKTRESHQANASIAAVSQVVDRFQSQWNEAIGTLPVSQNIHTATQAAVEADLQKVEGYEAELRDCQISLSVDSDTEQLIRLRSESSVVAEKLQMGQSHIIVADNAITQYGDHVRNATVSSLAPLLVPATELFSRMHANEVYHQLSVSGNDLNWMVLAEGNETPLEAEEKLSQGQRQDLALSLYLARAKNTGGSFLLDEPIAHLDDLNRVAMLDIFRLVATSMPNMNLILTTASDSLARHLAQKFSSLPDEYLLNTIYLEGNPRTGVKATVTRNATGPAA</sequence>
<keyword evidence="3" id="KW-1185">Reference proteome</keyword>
<dbReference type="Pfam" id="PF13476">
    <property type="entry name" value="AAA_23"/>
    <property type="match status" value="1"/>
</dbReference>
<accession>A0ABN5R598</accession>
<dbReference type="EMBL" id="CP033713">
    <property type="protein sequence ID" value="AYW92056.1"/>
    <property type="molecule type" value="Genomic_DNA"/>
</dbReference>
<protein>
    <submittedName>
        <fullName evidence="2">DNA repair ATPase</fullName>
    </submittedName>
</protein>
<evidence type="ECO:0000313" key="2">
    <source>
        <dbReference type="EMBL" id="AYW92056.1"/>
    </source>
</evidence>
<feature type="domain" description="Rad50/SbcC-type AAA" evidence="1">
    <location>
        <begin position="10"/>
        <end position="234"/>
    </location>
</feature>
<organism evidence="2 3">
    <name type="scientific">Yersinia pseudotuberculosis</name>
    <dbReference type="NCBI Taxonomy" id="633"/>
    <lineage>
        <taxon>Bacteria</taxon>
        <taxon>Pseudomonadati</taxon>
        <taxon>Pseudomonadota</taxon>
        <taxon>Gammaproteobacteria</taxon>
        <taxon>Enterobacterales</taxon>
        <taxon>Yersiniaceae</taxon>
        <taxon>Yersinia</taxon>
    </lineage>
</organism>
<dbReference type="Gene3D" id="3.40.50.300">
    <property type="entry name" value="P-loop containing nucleotide triphosphate hydrolases"/>
    <property type="match status" value="2"/>
</dbReference>
<reference evidence="2" key="1">
    <citation type="submission" date="2018-11" db="EMBL/GenBank/DDBJ databases">
        <title>FDA dAtabase for Regulatory Grade micrObial Sequences (FDA-ARGOS): Supporting development and validation of Infectious Disease Dx tests.</title>
        <authorList>
            <person name="Bliska J."/>
            <person name="Cleland M.-M."/>
            <person name="Tallon L."/>
            <person name="Sadzewicz L."/>
            <person name="Zhao X."/>
            <person name="Vavikolanu K."/>
            <person name="Mehta A."/>
            <person name="Aluvathingal J."/>
            <person name="Nadendla S."/>
            <person name="Yan Y."/>
            <person name="Sichtig H."/>
        </authorList>
    </citation>
    <scope>NUCLEOTIDE SEQUENCE [LARGE SCALE GENOMIC DNA]</scope>
    <source>
        <strain evidence="2">FDAARGOS_581</strain>
    </source>
</reference>
<name>A0ABN5R598_YERPU</name>
<dbReference type="InterPro" id="IPR027417">
    <property type="entry name" value="P-loop_NTPase"/>
</dbReference>
<dbReference type="Proteomes" id="UP000268669">
    <property type="component" value="Chromosome"/>
</dbReference>